<gene>
    <name evidence="2" type="ORF">G5A70_14825</name>
</gene>
<evidence type="ECO:0000256" key="1">
    <source>
        <dbReference type="SAM" id="Phobius"/>
    </source>
</evidence>
<dbReference type="InterPro" id="IPR021354">
    <property type="entry name" value="DUF2975"/>
</dbReference>
<comment type="caution">
    <text evidence="2">The sequence shown here is derived from an EMBL/GenBank/DDBJ whole genome shotgun (WGS) entry which is preliminary data.</text>
</comment>
<dbReference type="Proteomes" id="UP000822142">
    <property type="component" value="Unassembled WGS sequence"/>
</dbReference>
<name>A0ABX2IFL5_BLAHA</name>
<dbReference type="EMBL" id="JAAITA010000035">
    <property type="protein sequence ID" value="NSJ87412.1"/>
    <property type="molecule type" value="Genomic_DNA"/>
</dbReference>
<keyword evidence="1" id="KW-0472">Membrane</keyword>
<keyword evidence="1" id="KW-0812">Transmembrane</keyword>
<dbReference type="RefSeq" id="WP_173750238.1">
    <property type="nucleotide sequence ID" value="NZ_JAAITA010000035.1"/>
</dbReference>
<feature type="transmembrane region" description="Helical" evidence="1">
    <location>
        <begin position="89"/>
        <end position="107"/>
    </location>
</feature>
<evidence type="ECO:0000313" key="2">
    <source>
        <dbReference type="EMBL" id="NSJ87412.1"/>
    </source>
</evidence>
<feature type="transmembrane region" description="Helical" evidence="1">
    <location>
        <begin position="12"/>
        <end position="34"/>
    </location>
</feature>
<keyword evidence="3" id="KW-1185">Reference proteome</keyword>
<accession>A0ABX2IFL5</accession>
<protein>
    <submittedName>
        <fullName evidence="2">DUF2975 domain-containing protein</fullName>
    </submittedName>
</protein>
<proteinExistence type="predicted"/>
<feature type="transmembrane region" description="Helical" evidence="1">
    <location>
        <begin position="113"/>
        <end position="132"/>
    </location>
</feature>
<organism evidence="2 3">
    <name type="scientific">Blautia hansenii</name>
    <name type="common">Ruminococcus hansenii</name>
    <dbReference type="NCBI Taxonomy" id="1322"/>
    <lineage>
        <taxon>Bacteria</taxon>
        <taxon>Bacillati</taxon>
        <taxon>Bacillota</taxon>
        <taxon>Clostridia</taxon>
        <taxon>Lachnospirales</taxon>
        <taxon>Lachnospiraceae</taxon>
        <taxon>Blautia</taxon>
    </lineage>
</organism>
<keyword evidence="1" id="KW-1133">Transmembrane helix</keyword>
<evidence type="ECO:0000313" key="3">
    <source>
        <dbReference type="Proteomes" id="UP000822142"/>
    </source>
</evidence>
<dbReference type="Pfam" id="PF11188">
    <property type="entry name" value="DUF2975"/>
    <property type="match status" value="1"/>
</dbReference>
<feature type="transmembrane region" description="Helical" evidence="1">
    <location>
        <begin position="49"/>
        <end position="68"/>
    </location>
</feature>
<sequence length="150" mass="17020">MNWNQDKSLKLTRISIGIFTAILMGMCAGAPWLYRIFIELRAPFLEGKLYWLLATNYATAVPVAAALYQMNRLLSNISRDEVFVAENTRCLRILSWCCLAAGVIFGISGFYYIAFWALCVAALFMALVLRVIKNVFAQAEKIKEENDYTI</sequence>
<reference evidence="2 3" key="1">
    <citation type="journal article" date="2020" name="Cell Host Microbe">
        <title>Functional and Genomic Variation between Human-Derived Isolates of Lachnospiraceae Reveals Inter- and Intra-Species Diversity.</title>
        <authorList>
            <person name="Sorbara M.T."/>
            <person name="Littmann E.R."/>
            <person name="Fontana E."/>
            <person name="Moody T.U."/>
            <person name="Kohout C.E."/>
            <person name="Gjonbalaj M."/>
            <person name="Eaton V."/>
            <person name="Seok R."/>
            <person name="Leiner I.M."/>
            <person name="Pamer E.G."/>
        </authorList>
    </citation>
    <scope>NUCLEOTIDE SEQUENCE [LARGE SCALE GENOMIC DNA]</scope>
    <source>
        <strain evidence="2 3">MSK.15.26</strain>
    </source>
</reference>